<dbReference type="EMBL" id="IACJ01077669">
    <property type="protein sequence ID" value="LAA48352.1"/>
    <property type="molecule type" value="Transcribed_RNA"/>
</dbReference>
<dbReference type="PANTHER" id="PTHR24092">
    <property type="entry name" value="PROBABLE PHOSPHOLIPID-TRANSPORTING ATPASE"/>
    <property type="match status" value="1"/>
</dbReference>
<dbReference type="GO" id="GO:0045332">
    <property type="term" value="P:phospholipid translocation"/>
    <property type="evidence" value="ECO:0007669"/>
    <property type="project" value="TreeGrafter"/>
</dbReference>
<dbReference type="EMBL" id="IACJ01077672">
    <property type="protein sequence ID" value="LAA48356.1"/>
    <property type="molecule type" value="Transcribed_RNA"/>
</dbReference>
<feature type="transmembrane region" description="Helical" evidence="1">
    <location>
        <begin position="80"/>
        <end position="97"/>
    </location>
</feature>
<organism evidence="3">
    <name type="scientific">Micrurus corallinus</name>
    <name type="common">Brazilian coral snake</name>
    <dbReference type="NCBI Taxonomy" id="54390"/>
    <lineage>
        <taxon>Eukaryota</taxon>
        <taxon>Metazoa</taxon>
        <taxon>Chordata</taxon>
        <taxon>Craniata</taxon>
        <taxon>Vertebrata</taxon>
        <taxon>Euteleostomi</taxon>
        <taxon>Lepidosauria</taxon>
        <taxon>Squamata</taxon>
        <taxon>Bifurcata</taxon>
        <taxon>Unidentata</taxon>
        <taxon>Episquamata</taxon>
        <taxon>Toxicofera</taxon>
        <taxon>Serpentes</taxon>
        <taxon>Colubroidea</taxon>
        <taxon>Elapidae</taxon>
        <taxon>Elapinae</taxon>
        <taxon>Micrurus</taxon>
    </lineage>
</organism>
<evidence type="ECO:0000259" key="2">
    <source>
        <dbReference type="Pfam" id="PF16209"/>
    </source>
</evidence>
<feature type="domain" description="P-type ATPase N-terminal" evidence="2">
    <location>
        <begin position="33"/>
        <end position="107"/>
    </location>
</feature>
<dbReference type="GO" id="GO:0005886">
    <property type="term" value="C:plasma membrane"/>
    <property type="evidence" value="ECO:0007669"/>
    <property type="project" value="TreeGrafter"/>
</dbReference>
<reference evidence="3" key="1">
    <citation type="submission" date="2017-07" db="EMBL/GenBank/DDBJ databases">
        <authorList>
            <person name="Mikheyev A."/>
            <person name="Grau M."/>
        </authorList>
    </citation>
    <scope>NUCLEOTIDE SEQUENCE</scope>
    <source>
        <tissue evidence="3">Venom_gland</tissue>
    </source>
</reference>
<dbReference type="Pfam" id="PF16209">
    <property type="entry name" value="PhoLip_ATPase_N"/>
    <property type="match status" value="1"/>
</dbReference>
<evidence type="ECO:0000313" key="3">
    <source>
        <dbReference type="EMBL" id="LAA48356.1"/>
    </source>
</evidence>
<keyword evidence="1" id="KW-0812">Transmembrane</keyword>
<dbReference type="PANTHER" id="PTHR24092:SF78">
    <property type="entry name" value="PHOSPHOLIPID-TRANSPORTING ATPASE IK"/>
    <property type="match status" value="1"/>
</dbReference>
<protein>
    <recommendedName>
        <fullName evidence="2">P-type ATPase N-terminal domain-containing protein</fullName>
    </recommendedName>
</protein>
<reference evidence="3" key="2">
    <citation type="submission" date="2017-11" db="EMBL/GenBank/DDBJ databases">
        <title>Coralsnake Venomics: Analyses of Venom Gland Transcriptomes and Proteomes of Six Brazilian Taxa.</title>
        <authorList>
            <person name="Aird S.D."/>
            <person name="Jorge da Silva N."/>
            <person name="Qiu L."/>
            <person name="Villar-Briones A."/>
            <person name="Aparecida-Saddi V."/>
            <person name="Campos-Telles M.P."/>
            <person name="Grau M."/>
            <person name="Mikheyev A.S."/>
        </authorList>
    </citation>
    <scope>NUCLEOTIDE SEQUENCE</scope>
    <source>
        <tissue evidence="3">Venom_gland</tissue>
    </source>
</reference>
<dbReference type="GO" id="GO:0007030">
    <property type="term" value="P:Golgi organization"/>
    <property type="evidence" value="ECO:0007669"/>
    <property type="project" value="TreeGrafter"/>
</dbReference>
<dbReference type="AlphaFoldDB" id="A0A2D4FMA8"/>
<evidence type="ECO:0000256" key="1">
    <source>
        <dbReference type="SAM" id="Phobius"/>
    </source>
</evidence>
<dbReference type="GO" id="GO:0140326">
    <property type="term" value="F:ATPase-coupled intramembrane lipid transporter activity"/>
    <property type="evidence" value="ECO:0007669"/>
    <property type="project" value="TreeGrafter"/>
</dbReference>
<name>A0A2D4FMA8_MICCO</name>
<accession>A0A2D4FMA8</accession>
<dbReference type="InterPro" id="IPR032631">
    <property type="entry name" value="P-type_ATPase_N"/>
</dbReference>
<dbReference type="GO" id="GO:0005802">
    <property type="term" value="C:trans-Golgi network"/>
    <property type="evidence" value="ECO:0007669"/>
    <property type="project" value="TreeGrafter"/>
</dbReference>
<dbReference type="SUPFAM" id="SSF81665">
    <property type="entry name" value="Calcium ATPase, transmembrane domain M"/>
    <property type="match status" value="1"/>
</dbReference>
<keyword evidence="1" id="KW-0472">Membrane</keyword>
<proteinExistence type="predicted"/>
<sequence length="149" mass="17811">MEYTRDFKMPSQESLVNYQDETKTGHDFTWVVKANNRAYHAQIRKRHLWCLKKRKYEDNAIKTAKYNFFTFLPLNLYEQFHRMANVYFLFMILLQTFPQISTLPWFALLFPLCILLSIRGIRDLIDDVARHKSDGEINNRPCEILTGGR</sequence>
<dbReference type="InterPro" id="IPR023298">
    <property type="entry name" value="ATPase_P-typ_TM_dom_sf"/>
</dbReference>
<keyword evidence="1" id="KW-1133">Transmembrane helix</keyword>